<comment type="caution">
    <text evidence="2">The sequence shown here is derived from an EMBL/GenBank/DDBJ whole genome shotgun (WGS) entry which is preliminary data.</text>
</comment>
<keyword evidence="3" id="KW-1185">Reference proteome</keyword>
<protein>
    <recommendedName>
        <fullName evidence="1">Bbp19-like phage domain-containing protein</fullName>
    </recommendedName>
</protein>
<evidence type="ECO:0000313" key="2">
    <source>
        <dbReference type="EMBL" id="EPF73794.1"/>
    </source>
</evidence>
<dbReference type="InterPro" id="IPR057447">
    <property type="entry name" value="Bbp19-like_phage"/>
</dbReference>
<dbReference type="Pfam" id="PF25181">
    <property type="entry name" value="Phage_Bbp19"/>
    <property type="match status" value="1"/>
</dbReference>
<accession>S3NHJ0</accession>
<feature type="domain" description="Bbp19-like phage" evidence="1">
    <location>
        <begin position="27"/>
        <end position="82"/>
    </location>
</feature>
<dbReference type="OrthoDB" id="9155372at2"/>
<organism evidence="2 3">
    <name type="scientific">Acinetobacter rudis CIP 110305</name>
    <dbReference type="NCBI Taxonomy" id="421052"/>
    <lineage>
        <taxon>Bacteria</taxon>
        <taxon>Pseudomonadati</taxon>
        <taxon>Pseudomonadota</taxon>
        <taxon>Gammaproteobacteria</taxon>
        <taxon>Moraxellales</taxon>
        <taxon>Moraxellaceae</taxon>
        <taxon>Acinetobacter</taxon>
    </lineage>
</organism>
<sequence>MSEQEEVLETGNFAKRKHVSKATAETYRNVFDLDVNGQRILEDLVGRFCKSSYVRGGHDAERESCFRAGQASVVNLILTKINQANDPNYKPEELNDE</sequence>
<dbReference type="Proteomes" id="UP000014568">
    <property type="component" value="Unassembled WGS sequence"/>
</dbReference>
<proteinExistence type="predicted"/>
<dbReference type="EMBL" id="ATGI01000023">
    <property type="protein sequence ID" value="EPF73794.1"/>
    <property type="molecule type" value="Genomic_DNA"/>
</dbReference>
<dbReference type="STRING" id="632955.GCA_000829675_00712"/>
<dbReference type="PATRIC" id="fig|421052.3.peg.1908"/>
<dbReference type="RefSeq" id="WP_016656360.1">
    <property type="nucleotide sequence ID" value="NZ_KE340353.1"/>
</dbReference>
<dbReference type="AlphaFoldDB" id="S3NHJ0"/>
<dbReference type="HOGENOM" id="CLU_182741_0_0_6"/>
<gene>
    <name evidence="2" type="ORF">F945_01953</name>
</gene>
<dbReference type="eggNOG" id="ENOG5032ADZ">
    <property type="taxonomic scope" value="Bacteria"/>
</dbReference>
<evidence type="ECO:0000259" key="1">
    <source>
        <dbReference type="Pfam" id="PF25181"/>
    </source>
</evidence>
<reference evidence="2 3" key="1">
    <citation type="submission" date="2013-06" db="EMBL/GenBank/DDBJ databases">
        <title>The Genome Sequence of Acinetobacter rudis CIP 110305.</title>
        <authorList>
            <consortium name="The Broad Institute Genome Sequencing Platform"/>
            <consortium name="The Broad Institute Genome Sequencing Center for Infectious Disease"/>
            <person name="Cerqueira G."/>
            <person name="Feldgarden M."/>
            <person name="Courvalin P."/>
            <person name="Perichon B."/>
            <person name="Grillot-Courvalin C."/>
            <person name="Clermont D."/>
            <person name="Rocha E."/>
            <person name="Yoon E.-J."/>
            <person name="Nemec A."/>
            <person name="Young S.K."/>
            <person name="Zeng Q."/>
            <person name="Gargeya S."/>
            <person name="Fitzgerald M."/>
            <person name="Abouelleil A."/>
            <person name="Alvarado L."/>
            <person name="Berlin A.M."/>
            <person name="Chapman S.B."/>
            <person name="Dewar J."/>
            <person name="Goldberg J."/>
            <person name="Griggs A."/>
            <person name="Gujja S."/>
            <person name="Hansen M."/>
            <person name="Howarth C."/>
            <person name="Imamovic A."/>
            <person name="Larimer J."/>
            <person name="McCowan C."/>
            <person name="Murphy C."/>
            <person name="Pearson M."/>
            <person name="Priest M."/>
            <person name="Roberts A."/>
            <person name="Saif S."/>
            <person name="Shea T."/>
            <person name="Sykes S."/>
            <person name="Wortman J."/>
            <person name="Nusbaum C."/>
            <person name="Birren B."/>
        </authorList>
    </citation>
    <scope>NUCLEOTIDE SEQUENCE [LARGE SCALE GENOMIC DNA]</scope>
    <source>
        <strain evidence="2 3">CIP 110305</strain>
    </source>
</reference>
<evidence type="ECO:0000313" key="3">
    <source>
        <dbReference type="Proteomes" id="UP000014568"/>
    </source>
</evidence>
<name>S3NHJ0_9GAMM</name>